<accession>A0A840WW21</accession>
<protein>
    <recommendedName>
        <fullName evidence="5">Pentapeptide repeat-containing protein</fullName>
    </recommendedName>
</protein>
<evidence type="ECO:0000313" key="4">
    <source>
        <dbReference type="Proteomes" id="UP000579647"/>
    </source>
</evidence>
<reference evidence="3 4" key="1">
    <citation type="submission" date="2020-08" db="EMBL/GenBank/DDBJ databases">
        <title>Sequencing the genomes of 1000 actinobacteria strains.</title>
        <authorList>
            <person name="Klenk H.-P."/>
        </authorList>
    </citation>
    <scope>NUCLEOTIDE SEQUENCE [LARGE SCALE GENOMIC DNA]</scope>
    <source>
        <strain evidence="3 4">DSM 44598</strain>
    </source>
</reference>
<evidence type="ECO:0008006" key="5">
    <source>
        <dbReference type="Google" id="ProtNLM"/>
    </source>
</evidence>
<gene>
    <name evidence="3" type="ORF">HNR07_006854</name>
</gene>
<dbReference type="SUPFAM" id="SSF141571">
    <property type="entry name" value="Pentapeptide repeat-like"/>
    <property type="match status" value="1"/>
</dbReference>
<evidence type="ECO:0000256" key="2">
    <source>
        <dbReference type="SAM" id="Phobius"/>
    </source>
</evidence>
<keyword evidence="2" id="KW-1133">Transmembrane helix</keyword>
<keyword evidence="4" id="KW-1185">Reference proteome</keyword>
<keyword evidence="2" id="KW-0472">Membrane</keyword>
<evidence type="ECO:0000256" key="1">
    <source>
        <dbReference type="SAM" id="MobiDB-lite"/>
    </source>
</evidence>
<organism evidence="3 4">
    <name type="scientific">Nocardiopsis metallicus</name>
    <dbReference type="NCBI Taxonomy" id="179819"/>
    <lineage>
        <taxon>Bacteria</taxon>
        <taxon>Bacillati</taxon>
        <taxon>Actinomycetota</taxon>
        <taxon>Actinomycetes</taxon>
        <taxon>Streptosporangiales</taxon>
        <taxon>Nocardiopsidaceae</taxon>
        <taxon>Nocardiopsis</taxon>
    </lineage>
</organism>
<dbReference type="Proteomes" id="UP000579647">
    <property type="component" value="Unassembled WGS sequence"/>
</dbReference>
<feature type="region of interest" description="Disordered" evidence="1">
    <location>
        <begin position="1"/>
        <end position="26"/>
    </location>
</feature>
<dbReference type="Gene3D" id="2.160.20.80">
    <property type="entry name" value="E3 ubiquitin-protein ligase SopA"/>
    <property type="match status" value="1"/>
</dbReference>
<keyword evidence="2" id="KW-0812">Transmembrane</keyword>
<proteinExistence type="predicted"/>
<feature type="transmembrane region" description="Helical" evidence="2">
    <location>
        <begin position="65"/>
        <end position="87"/>
    </location>
</feature>
<name>A0A840WW21_9ACTN</name>
<dbReference type="RefSeq" id="WP_184371004.1">
    <property type="nucleotide sequence ID" value="NZ_BAAAKM010000028.1"/>
</dbReference>
<dbReference type="EMBL" id="JACHDO010000001">
    <property type="protein sequence ID" value="MBB5495717.1"/>
    <property type="molecule type" value="Genomic_DNA"/>
</dbReference>
<evidence type="ECO:0000313" key="3">
    <source>
        <dbReference type="EMBL" id="MBB5495717.1"/>
    </source>
</evidence>
<feature type="transmembrane region" description="Helical" evidence="2">
    <location>
        <begin position="139"/>
        <end position="164"/>
    </location>
</feature>
<comment type="caution">
    <text evidence="3">The sequence shown here is derived from an EMBL/GenBank/DDBJ whole genome shotgun (WGS) entry which is preliminary data.</text>
</comment>
<feature type="transmembrane region" description="Helical" evidence="2">
    <location>
        <begin position="99"/>
        <end position="119"/>
    </location>
</feature>
<feature type="transmembrane region" description="Helical" evidence="2">
    <location>
        <begin position="184"/>
        <end position="203"/>
    </location>
</feature>
<dbReference type="AlphaFoldDB" id="A0A840WW21"/>
<sequence>MDPPSPEPGANAVTGPEASSSAPAGDRPGRCVFVRARVSNALRRLKVQVEPHLARFRAWLSPARGIWLVVLALSAPALLIAGIRLLLPVFAWVSALPRFGLVAWSVVGLVGTTVALFQLRALRAPRDADRAAPKKPLPLPVLIALVIGAVSVAVVLIIALAWWAMGARVPATPDEFTVGHLNAISIRAFAIVAGLGATALLVINYRRQLTTEAESRRGELKLFDERFTNAYTELGNENQAVRLGAVHALANLADDAPKDREDLVQTVIDVLCAYIRMPYAPAPEKPGEGESPASWTRYHELKQEFEPTREVRHTILRIIGSHLREETRWRGKNYDFSQAVFDGGNFAGARFTGGRVNFRGATFAGGHVNLIETRFTDAHVSFIDTRFTGGVVYFSEARFHGGQVEFRRTEFDGANVHFFGADFASGVVSFPGTRFTGGLVDFGDTTDNPARGVVPVGLTEAVSRGTPGVVHLPPEWEDGRGDPLRF</sequence>